<dbReference type="PANTHER" id="PTHR43767">
    <property type="entry name" value="LONG-CHAIN-FATTY-ACID--COA LIGASE"/>
    <property type="match status" value="1"/>
</dbReference>
<dbReference type="Proteomes" id="UP000285523">
    <property type="component" value="Unassembled WGS sequence"/>
</dbReference>
<proteinExistence type="predicted"/>
<protein>
    <submittedName>
        <fullName evidence="3">Long-chain fatty acid--CoA ligase</fullName>
    </submittedName>
</protein>
<dbReference type="InterPro" id="IPR045851">
    <property type="entry name" value="AMP-bd_C_sf"/>
</dbReference>
<dbReference type="Gene3D" id="3.30.300.30">
    <property type="match status" value="1"/>
</dbReference>
<evidence type="ECO:0000259" key="2">
    <source>
        <dbReference type="Pfam" id="PF13193"/>
    </source>
</evidence>
<evidence type="ECO:0000313" key="4">
    <source>
        <dbReference type="Proteomes" id="UP000285523"/>
    </source>
</evidence>
<dbReference type="Pfam" id="PF13193">
    <property type="entry name" value="AMP-binding_C"/>
    <property type="match status" value="1"/>
</dbReference>
<accession>A0A418UZ99</accession>
<dbReference type="Pfam" id="PF00501">
    <property type="entry name" value="AMP-binding"/>
    <property type="match status" value="1"/>
</dbReference>
<dbReference type="SUPFAM" id="SSF56801">
    <property type="entry name" value="Acetyl-CoA synthetase-like"/>
    <property type="match status" value="1"/>
</dbReference>
<dbReference type="GO" id="GO:0016878">
    <property type="term" value="F:acid-thiol ligase activity"/>
    <property type="evidence" value="ECO:0007669"/>
    <property type="project" value="UniProtKB-ARBA"/>
</dbReference>
<dbReference type="AlphaFoldDB" id="A0A418UZ99"/>
<evidence type="ECO:0000313" key="3">
    <source>
        <dbReference type="EMBL" id="RJF68737.1"/>
    </source>
</evidence>
<organism evidence="3 4">
    <name type="scientific">Rhodopseudomonas palustris</name>
    <dbReference type="NCBI Taxonomy" id="1076"/>
    <lineage>
        <taxon>Bacteria</taxon>
        <taxon>Pseudomonadati</taxon>
        <taxon>Pseudomonadota</taxon>
        <taxon>Alphaproteobacteria</taxon>
        <taxon>Hyphomicrobiales</taxon>
        <taxon>Nitrobacteraceae</taxon>
        <taxon>Rhodopseudomonas</taxon>
    </lineage>
</organism>
<feature type="domain" description="AMP-dependent synthetase/ligase" evidence="1">
    <location>
        <begin position="15"/>
        <end position="356"/>
    </location>
</feature>
<dbReference type="RefSeq" id="WP_119858599.1">
    <property type="nucleotide sequence ID" value="NZ_QYYD01000026.1"/>
</dbReference>
<evidence type="ECO:0000259" key="1">
    <source>
        <dbReference type="Pfam" id="PF00501"/>
    </source>
</evidence>
<name>A0A418UZ99_RHOPL</name>
<dbReference type="InterPro" id="IPR000873">
    <property type="entry name" value="AMP-dep_synth/lig_dom"/>
</dbReference>
<dbReference type="EMBL" id="QYYD01000026">
    <property type="protein sequence ID" value="RJF68737.1"/>
    <property type="molecule type" value="Genomic_DNA"/>
</dbReference>
<sequence>MSSPSRNLGCCFDPSRDPDKVAIVDLSRWEQPAEVTYAALDAACDAVARGLLRKGLKPGDRVGIMALNSAPLIAAYLGIMRAGMVAVPISFKLARETVDYIVKDADLRAVFHDAERAALVPHGVLGIDFEAPDGYAALLDPGAFAAFEPQGRELAMILYTSGSTGLPKGVLLSHASQRWFMEAGTFGEDRSQHRYIVAAPMFHMNATISVKMALMVGASFVLLPAFDAKRYAEAISRYRVTWLTSVPTMLAMLAREHDLLGTLDFSSVKNVTMGSAPLTAALVDKVRSLFPGAAINNAYGTTEAGPGVFGPHPDGVERPDVALGYPIAGAQVELREGASPDEGVLYMKSPMLMEGYNNRPDKTAEVMHDGWYRSGDIMRRDANGFFHFVGRADDMFVVGGENVWPGEVEKLIERMPGVHQAAVVPVPDDIKGTLPFAFVVKQAGRDVDEAAVKAFTIANGPAFAHPRFVEFRAAIPLSATNKPDRRLLTQEAEQIATKRRAAGERG</sequence>
<dbReference type="InterPro" id="IPR050237">
    <property type="entry name" value="ATP-dep_AMP-bd_enzyme"/>
</dbReference>
<dbReference type="InterPro" id="IPR020845">
    <property type="entry name" value="AMP-binding_CS"/>
</dbReference>
<reference evidence="3 4" key="1">
    <citation type="submission" date="2018-09" db="EMBL/GenBank/DDBJ databases">
        <title>Draft genome sequence of Rhodopseudomonas palustris 2.1.18.</title>
        <authorList>
            <person name="Robertson S.L."/>
            <person name="Meyer T.E."/>
            <person name="Kyndt J.A."/>
        </authorList>
    </citation>
    <scope>NUCLEOTIDE SEQUENCE [LARGE SCALE GENOMIC DNA]</scope>
    <source>
        <strain evidence="3 4">2.1.18</strain>
    </source>
</reference>
<dbReference type="Gene3D" id="3.40.50.12780">
    <property type="entry name" value="N-terminal domain of ligase-like"/>
    <property type="match status" value="1"/>
</dbReference>
<dbReference type="InterPro" id="IPR042099">
    <property type="entry name" value="ANL_N_sf"/>
</dbReference>
<keyword evidence="3" id="KW-0436">Ligase</keyword>
<gene>
    <name evidence="3" type="ORF">D4Q52_21395</name>
</gene>
<dbReference type="InterPro" id="IPR025110">
    <property type="entry name" value="AMP-bd_C"/>
</dbReference>
<dbReference type="PROSITE" id="PS00455">
    <property type="entry name" value="AMP_BINDING"/>
    <property type="match status" value="1"/>
</dbReference>
<dbReference type="OrthoDB" id="9803968at2"/>
<dbReference type="PANTHER" id="PTHR43767:SF1">
    <property type="entry name" value="NONRIBOSOMAL PEPTIDE SYNTHASE PES1 (EUROFUNG)-RELATED"/>
    <property type="match status" value="1"/>
</dbReference>
<comment type="caution">
    <text evidence="3">The sequence shown here is derived from an EMBL/GenBank/DDBJ whole genome shotgun (WGS) entry which is preliminary data.</text>
</comment>
<feature type="domain" description="AMP-binding enzyme C-terminal" evidence="2">
    <location>
        <begin position="407"/>
        <end position="482"/>
    </location>
</feature>